<keyword evidence="5 10" id="KW-0997">Cell inner membrane</keyword>
<dbReference type="InterPro" id="IPR007690">
    <property type="entry name" value="T2SS_GspM"/>
</dbReference>
<keyword evidence="13" id="KW-1185">Reference proteome</keyword>
<evidence type="ECO:0000256" key="7">
    <source>
        <dbReference type="ARBA" id="ARBA00022927"/>
    </source>
</evidence>
<keyword evidence="4 10" id="KW-1003">Cell membrane</keyword>
<evidence type="ECO:0000256" key="2">
    <source>
        <dbReference type="ARBA" id="ARBA00010637"/>
    </source>
</evidence>
<sequence length="167" mass="17985">MNAVMTQLQDWFRTLAPRERLLVSVGGVVIAITILYLGIWEPLSKAHDKRETDLAASQALAQRLEVIASTVQKAQANGGGPVINNGASLLSTVDQASKSGTLGKPLSRIQPEGDSEVKVWVDAVNFEALVRWISELESRNGISIKTADVEKSTLPGTVNARLSLVRP</sequence>
<evidence type="ECO:0000313" key="13">
    <source>
        <dbReference type="Proteomes" id="UP000244248"/>
    </source>
</evidence>
<evidence type="ECO:0000256" key="4">
    <source>
        <dbReference type="ARBA" id="ARBA00022475"/>
    </source>
</evidence>
<dbReference type="Gene3D" id="3.30.1360.100">
    <property type="entry name" value="General secretion pathway protein M, EpsM"/>
    <property type="match status" value="1"/>
</dbReference>
<gene>
    <name evidence="12" type="ORF">CJD38_04390</name>
</gene>
<evidence type="ECO:0000256" key="11">
    <source>
        <dbReference type="SAM" id="Phobius"/>
    </source>
</evidence>
<keyword evidence="7 10" id="KW-0653">Protein transport</keyword>
<organism evidence="12 13">
    <name type="scientific">Stenotrophobium rhamnosiphilum</name>
    <dbReference type="NCBI Taxonomy" id="2029166"/>
    <lineage>
        <taxon>Bacteria</taxon>
        <taxon>Pseudomonadati</taxon>
        <taxon>Pseudomonadota</taxon>
        <taxon>Gammaproteobacteria</taxon>
        <taxon>Nevskiales</taxon>
        <taxon>Nevskiaceae</taxon>
        <taxon>Stenotrophobium</taxon>
    </lineage>
</organism>
<evidence type="ECO:0000256" key="5">
    <source>
        <dbReference type="ARBA" id="ARBA00022519"/>
    </source>
</evidence>
<comment type="similarity">
    <text evidence="2 10">Belongs to the GSP M family.</text>
</comment>
<feature type="transmembrane region" description="Helical" evidence="11">
    <location>
        <begin position="21"/>
        <end position="40"/>
    </location>
</feature>
<dbReference type="AlphaFoldDB" id="A0A2T5MHA5"/>
<dbReference type="GO" id="GO:0015627">
    <property type="term" value="C:type II protein secretion system complex"/>
    <property type="evidence" value="ECO:0007669"/>
    <property type="project" value="InterPro"/>
</dbReference>
<evidence type="ECO:0000256" key="1">
    <source>
        <dbReference type="ARBA" id="ARBA00004377"/>
    </source>
</evidence>
<dbReference type="PIRSF" id="PIRSF006291">
    <property type="entry name" value="GspM"/>
    <property type="match status" value="1"/>
</dbReference>
<dbReference type="InterPro" id="IPR023229">
    <property type="entry name" value="T2SS_M_periplasmic_sf"/>
</dbReference>
<dbReference type="EMBL" id="QANS01000002">
    <property type="protein sequence ID" value="PTU31929.1"/>
    <property type="molecule type" value="Genomic_DNA"/>
</dbReference>
<keyword evidence="6 11" id="KW-0812">Transmembrane</keyword>
<dbReference type="Pfam" id="PF04612">
    <property type="entry name" value="T2SSM"/>
    <property type="match status" value="1"/>
</dbReference>
<dbReference type="Proteomes" id="UP000244248">
    <property type="component" value="Unassembled WGS sequence"/>
</dbReference>
<dbReference type="GO" id="GO:0005886">
    <property type="term" value="C:plasma membrane"/>
    <property type="evidence" value="ECO:0007669"/>
    <property type="project" value="UniProtKB-SubCell"/>
</dbReference>
<evidence type="ECO:0000313" key="12">
    <source>
        <dbReference type="EMBL" id="PTU31929.1"/>
    </source>
</evidence>
<reference evidence="12 13" key="1">
    <citation type="submission" date="2018-04" db="EMBL/GenBank/DDBJ databases">
        <title>Novel species isolated from glacier.</title>
        <authorList>
            <person name="Liu Q."/>
            <person name="Xin Y.-H."/>
        </authorList>
    </citation>
    <scope>NUCLEOTIDE SEQUENCE [LARGE SCALE GENOMIC DNA]</scope>
    <source>
        <strain evidence="12 13">GT1R17</strain>
    </source>
</reference>
<accession>A0A2T5MHA5</accession>
<comment type="subcellular location">
    <subcellularLocation>
        <location evidence="1">Cell inner membrane</location>
        <topology evidence="1">Single-pass membrane protein</topology>
    </subcellularLocation>
</comment>
<dbReference type="GO" id="GO:0015628">
    <property type="term" value="P:protein secretion by the type II secretion system"/>
    <property type="evidence" value="ECO:0007669"/>
    <property type="project" value="InterPro"/>
</dbReference>
<protein>
    <recommendedName>
        <fullName evidence="10">Type II secretion system protein M</fullName>
        <shortName evidence="10">T2SS protein M</shortName>
    </recommendedName>
    <alternativeName>
        <fullName evidence="10">General secretion pathway protein M</fullName>
    </alternativeName>
</protein>
<keyword evidence="3 10" id="KW-0813">Transport</keyword>
<evidence type="ECO:0000256" key="3">
    <source>
        <dbReference type="ARBA" id="ARBA00022448"/>
    </source>
</evidence>
<keyword evidence="9 10" id="KW-0472">Membrane</keyword>
<evidence type="ECO:0000256" key="10">
    <source>
        <dbReference type="PIRNR" id="PIRNR006291"/>
    </source>
</evidence>
<evidence type="ECO:0000256" key="9">
    <source>
        <dbReference type="ARBA" id="ARBA00023136"/>
    </source>
</evidence>
<keyword evidence="8 11" id="KW-1133">Transmembrane helix</keyword>
<comment type="caution">
    <text evidence="12">The sequence shown here is derived from an EMBL/GenBank/DDBJ whole genome shotgun (WGS) entry which is preliminary data.</text>
</comment>
<evidence type="ECO:0000256" key="8">
    <source>
        <dbReference type="ARBA" id="ARBA00022989"/>
    </source>
</evidence>
<evidence type="ECO:0000256" key="6">
    <source>
        <dbReference type="ARBA" id="ARBA00022692"/>
    </source>
</evidence>
<name>A0A2T5MHA5_9GAMM</name>
<dbReference type="SUPFAM" id="SSF103054">
    <property type="entry name" value="General secretion pathway protein M, EpsM"/>
    <property type="match status" value="1"/>
</dbReference>
<proteinExistence type="inferred from homology"/>
<comment type="function">
    <text evidence="10">Inner membrane component of the type II secretion system required for the energy-dependent secretion of extracellular factors such as proteases and toxins from the periplasm.</text>
</comment>